<dbReference type="EMBL" id="CACVKT020010047">
    <property type="protein sequence ID" value="CAC5424582.1"/>
    <property type="molecule type" value="Genomic_DNA"/>
</dbReference>
<dbReference type="GO" id="GO:0008270">
    <property type="term" value="F:zinc ion binding"/>
    <property type="evidence" value="ECO:0007669"/>
    <property type="project" value="InterPro"/>
</dbReference>
<dbReference type="CDD" id="cd19756">
    <property type="entry name" value="Bbox2"/>
    <property type="match status" value="1"/>
</dbReference>
<name>A0A6J8EXU2_MYTCO</name>
<dbReference type="Proteomes" id="UP000507470">
    <property type="component" value="Unassembled WGS sequence"/>
</dbReference>
<gene>
    <name evidence="2" type="ORF">MCOR_56475</name>
</gene>
<dbReference type="InterPro" id="IPR000315">
    <property type="entry name" value="Znf_B-box"/>
</dbReference>
<protein>
    <recommendedName>
        <fullName evidence="1">B box-type domain-containing protein</fullName>
    </recommendedName>
</protein>
<proteinExistence type="predicted"/>
<evidence type="ECO:0000313" key="3">
    <source>
        <dbReference type="Proteomes" id="UP000507470"/>
    </source>
</evidence>
<feature type="domain" description="B box-type" evidence="1">
    <location>
        <begin position="2"/>
        <end position="26"/>
    </location>
</feature>
<reference evidence="2 3" key="1">
    <citation type="submission" date="2020-06" db="EMBL/GenBank/DDBJ databases">
        <authorList>
            <person name="Li R."/>
            <person name="Bekaert M."/>
        </authorList>
    </citation>
    <scope>NUCLEOTIDE SEQUENCE [LARGE SCALE GENOMIC DNA]</scope>
    <source>
        <strain evidence="3">wild</strain>
    </source>
</reference>
<dbReference type="OrthoDB" id="10409047at2759"/>
<accession>A0A6J8EXU2</accession>
<keyword evidence="3" id="KW-1185">Reference proteome</keyword>
<dbReference type="AlphaFoldDB" id="A0A6J8EXU2"/>
<evidence type="ECO:0000259" key="1">
    <source>
        <dbReference type="Pfam" id="PF00643"/>
    </source>
</evidence>
<organism evidence="2 3">
    <name type="scientific">Mytilus coruscus</name>
    <name type="common">Sea mussel</name>
    <dbReference type="NCBI Taxonomy" id="42192"/>
    <lineage>
        <taxon>Eukaryota</taxon>
        <taxon>Metazoa</taxon>
        <taxon>Spiralia</taxon>
        <taxon>Lophotrochozoa</taxon>
        <taxon>Mollusca</taxon>
        <taxon>Bivalvia</taxon>
        <taxon>Autobranchia</taxon>
        <taxon>Pteriomorphia</taxon>
        <taxon>Mytilida</taxon>
        <taxon>Mytiloidea</taxon>
        <taxon>Mytilidae</taxon>
        <taxon>Mytilinae</taxon>
        <taxon>Mytilus</taxon>
    </lineage>
</organism>
<dbReference type="SUPFAM" id="SSF57845">
    <property type="entry name" value="B-box zinc-binding domain"/>
    <property type="match status" value="1"/>
</dbReference>
<dbReference type="Pfam" id="PF00643">
    <property type="entry name" value="zf-B_box"/>
    <property type="match status" value="1"/>
</dbReference>
<evidence type="ECO:0000313" key="2">
    <source>
        <dbReference type="EMBL" id="CAC5424582.1"/>
    </source>
</evidence>
<dbReference type="Gene3D" id="3.30.160.60">
    <property type="entry name" value="Classic Zinc Finger"/>
    <property type="match status" value="1"/>
</dbReference>
<sequence length="152" mass="17176">MCYTCNVLVCASCVTGIHNGHTFSKLVDELAKLREENETQMHGKTNEANQNMKKIKDSLKSFDNAVESVIKAITDESSMINCMVNQSITQMIVLVKEQPKKEKDKLTKMLSDAQSVLVTGQNLDNRKDLDKTRQDATMVKQIQRKTRSTSYT</sequence>